<evidence type="ECO:0000313" key="2">
    <source>
        <dbReference type="EMBL" id="USW56167.1"/>
    </source>
</evidence>
<evidence type="ECO:0008006" key="4">
    <source>
        <dbReference type="Google" id="ProtNLM"/>
    </source>
</evidence>
<proteinExistence type="predicted"/>
<reference evidence="2" key="1">
    <citation type="submission" date="2022-06" db="EMBL/GenBank/DDBJ databases">
        <title>Complete genome sequences of two strains of the flax pathogen Septoria linicola.</title>
        <authorList>
            <person name="Lapalu N."/>
            <person name="Simon A."/>
            <person name="Demenou B."/>
            <person name="Paumier D."/>
            <person name="Guillot M.-P."/>
            <person name="Gout L."/>
            <person name="Valade R."/>
        </authorList>
    </citation>
    <scope>NUCLEOTIDE SEQUENCE</scope>
    <source>
        <strain evidence="2">SE15195</strain>
    </source>
</reference>
<dbReference type="PANTHER" id="PTHR36578:SF1">
    <property type="entry name" value="APPLE DOMAIN-CONTAINING PROTEIN"/>
    <property type="match status" value="1"/>
</dbReference>
<name>A0A9Q9AUM5_9PEZI</name>
<dbReference type="AlphaFoldDB" id="A0A9Q9AUM5"/>
<sequence>MAALLASGAAALVIPRVDAPTVGGSDLAINSDSADAIAAYEQVADEIPQAVAAPIGTGSQSLPEDSDAVSDAAAEDATHGGLTKRDEIFKRGTCKPQPSKFFGGPNVANLTRAGWEAQTYWKDTAMLARTPARFFQVKNWRALKASAEASPLRGFTSDLTSYDPAVCAQKCEAINGCVSFVIYFERNPTINLDGPSSRNECPVALAAQTLVKCAFYGIGVTASQATNVGQFTGGPQPNERPATSAFYTSIAGSNAYTLTPQTPDGFTEEFFGVGTIKAPENTTTYMGIQTFPGASFNPQACADACNAKSDYNQRQAARNGQSEFRQCRFFNAYVSLRNGTDPLFTCTYYTEPYDASFATNIQQRRNGALYTHDSSYGYTLEQLR</sequence>
<keyword evidence="3" id="KW-1185">Reference proteome</keyword>
<dbReference type="Proteomes" id="UP001056384">
    <property type="component" value="Chromosome 8"/>
</dbReference>
<organism evidence="2 3">
    <name type="scientific">Septoria linicola</name>
    <dbReference type="NCBI Taxonomy" id="215465"/>
    <lineage>
        <taxon>Eukaryota</taxon>
        <taxon>Fungi</taxon>
        <taxon>Dikarya</taxon>
        <taxon>Ascomycota</taxon>
        <taxon>Pezizomycotina</taxon>
        <taxon>Dothideomycetes</taxon>
        <taxon>Dothideomycetidae</taxon>
        <taxon>Mycosphaerellales</taxon>
        <taxon>Mycosphaerellaceae</taxon>
        <taxon>Septoria</taxon>
    </lineage>
</organism>
<dbReference type="PANTHER" id="PTHR36578">
    <property type="entry name" value="CHROMOSOME 15, WHOLE GENOME SHOTGUN SEQUENCE"/>
    <property type="match status" value="1"/>
</dbReference>
<accession>A0A9Q9AUM5</accession>
<gene>
    <name evidence="2" type="ORF">Slin15195_G094860</name>
</gene>
<evidence type="ECO:0000313" key="3">
    <source>
        <dbReference type="Proteomes" id="UP001056384"/>
    </source>
</evidence>
<evidence type="ECO:0000256" key="1">
    <source>
        <dbReference type="SAM" id="MobiDB-lite"/>
    </source>
</evidence>
<feature type="region of interest" description="Disordered" evidence="1">
    <location>
        <begin position="55"/>
        <end position="81"/>
    </location>
</feature>
<dbReference type="EMBL" id="CP099425">
    <property type="protein sequence ID" value="USW56167.1"/>
    <property type="molecule type" value="Genomic_DNA"/>
</dbReference>
<protein>
    <recommendedName>
        <fullName evidence="4">PAN domain-containing protein</fullName>
    </recommendedName>
</protein>